<dbReference type="GO" id="GO:0052689">
    <property type="term" value="F:carboxylic ester hydrolase activity"/>
    <property type="evidence" value="ECO:0007669"/>
    <property type="project" value="UniProtKB-ARBA"/>
</dbReference>
<accession>A0A5B8A3Y6</accession>
<dbReference type="Gene3D" id="3.40.50.1820">
    <property type="entry name" value="alpha/beta hydrolase"/>
    <property type="match status" value="1"/>
</dbReference>
<dbReference type="PANTHER" id="PTHR22946:SF9">
    <property type="entry name" value="POLYKETIDE TRANSFERASE AF380"/>
    <property type="match status" value="1"/>
</dbReference>
<dbReference type="InterPro" id="IPR029058">
    <property type="entry name" value="AB_hydrolase_fold"/>
</dbReference>
<dbReference type="KEGG" id="hyj:FHG12_18345"/>
<dbReference type="InterPro" id="IPR008979">
    <property type="entry name" value="Galactose-bd-like_sf"/>
</dbReference>
<dbReference type="Proteomes" id="UP000305398">
    <property type="component" value="Chromosome"/>
</dbReference>
<evidence type="ECO:0000256" key="1">
    <source>
        <dbReference type="ARBA" id="ARBA00022801"/>
    </source>
</evidence>
<feature type="domain" description="Xaa-Pro dipeptidyl-peptidase C-terminal" evidence="3">
    <location>
        <begin position="358"/>
        <end position="618"/>
    </location>
</feature>
<dbReference type="NCBIfam" id="TIGR00976">
    <property type="entry name" value="CocE_NonD"/>
    <property type="match status" value="1"/>
</dbReference>
<keyword evidence="5" id="KW-1185">Reference proteome</keyword>
<feature type="chain" id="PRO_5022805793" evidence="2">
    <location>
        <begin position="20"/>
        <end position="623"/>
    </location>
</feature>
<dbReference type="InterPro" id="IPR005674">
    <property type="entry name" value="CocE/Ser_esterase"/>
</dbReference>
<dbReference type="Pfam" id="PF02129">
    <property type="entry name" value="Peptidase_S15"/>
    <property type="match status" value="1"/>
</dbReference>
<dbReference type="SUPFAM" id="SSF49785">
    <property type="entry name" value="Galactose-binding domain-like"/>
    <property type="match status" value="1"/>
</dbReference>
<dbReference type="SUPFAM" id="SSF53474">
    <property type="entry name" value="alpha/beta-Hydrolases"/>
    <property type="match status" value="1"/>
</dbReference>
<evidence type="ECO:0000256" key="2">
    <source>
        <dbReference type="SAM" id="SignalP"/>
    </source>
</evidence>
<feature type="signal peptide" evidence="2">
    <location>
        <begin position="1"/>
        <end position="19"/>
    </location>
</feature>
<dbReference type="Gene3D" id="2.60.120.260">
    <property type="entry name" value="Galactose-binding domain-like"/>
    <property type="match status" value="1"/>
</dbReference>
<proteinExistence type="predicted"/>
<dbReference type="SMART" id="SM00939">
    <property type="entry name" value="PepX_C"/>
    <property type="match status" value="1"/>
</dbReference>
<keyword evidence="2" id="KW-0732">Signal</keyword>
<evidence type="ECO:0000313" key="5">
    <source>
        <dbReference type="Proteomes" id="UP000305398"/>
    </source>
</evidence>
<organism evidence="4 5">
    <name type="scientific">Hymenobacter jejuensis</name>
    <dbReference type="NCBI Taxonomy" id="2502781"/>
    <lineage>
        <taxon>Bacteria</taxon>
        <taxon>Pseudomonadati</taxon>
        <taxon>Bacteroidota</taxon>
        <taxon>Cytophagia</taxon>
        <taxon>Cytophagales</taxon>
        <taxon>Hymenobacteraceae</taxon>
        <taxon>Hymenobacter</taxon>
    </lineage>
</organism>
<protein>
    <submittedName>
        <fullName evidence="4">CocE/NonD family hydrolase</fullName>
    </submittedName>
</protein>
<dbReference type="PANTHER" id="PTHR22946">
    <property type="entry name" value="DIENELACTONE HYDROLASE DOMAIN-CONTAINING PROTEIN-RELATED"/>
    <property type="match status" value="1"/>
</dbReference>
<evidence type="ECO:0000259" key="3">
    <source>
        <dbReference type="SMART" id="SM00939"/>
    </source>
</evidence>
<dbReference type="EMBL" id="CP040896">
    <property type="protein sequence ID" value="QDA61937.1"/>
    <property type="molecule type" value="Genomic_DNA"/>
</dbReference>
<dbReference type="InterPro" id="IPR013736">
    <property type="entry name" value="Xaa-Pro_dipept_C"/>
</dbReference>
<dbReference type="InterPro" id="IPR050261">
    <property type="entry name" value="FrsA_esterase"/>
</dbReference>
<dbReference type="GO" id="GO:0008239">
    <property type="term" value="F:dipeptidyl-peptidase activity"/>
    <property type="evidence" value="ECO:0007669"/>
    <property type="project" value="InterPro"/>
</dbReference>
<evidence type="ECO:0000313" key="4">
    <source>
        <dbReference type="EMBL" id="QDA61937.1"/>
    </source>
</evidence>
<dbReference type="InterPro" id="IPR000383">
    <property type="entry name" value="Xaa-Pro-like_dom"/>
</dbReference>
<dbReference type="OrthoDB" id="319764at2"/>
<name>A0A5B8A3Y6_9BACT</name>
<sequence>MKKLVFPLLLLPFLAPAQAVDSTWFVQHYTKKEVYIPMRDGVRLFTTVYAPKDQAEKHPILMKRTPYSCAPYGEKDYYPYWRIYQKEYAKEGYILVTQDVRGRWMSEGQYENIRPFNPNKKKKEIDEASDSYDTIEWLVKNLKGNNGKVGVFGISYPGFYSTMAAASNHPALKAVSPQAPVTNWFIGDDFHHNGAFFQMDAFDFYSALGGGFGAPHPKPTAVAPRSVGYSIHDNYRFYLEEGTLANLAKRMGDSVSYWKDLYAHPNYDQFWQTRDARNATKNLKPAMLWVGGLFDAEDNWGAWNAYLAAEKNNPGKEFNKLVMGPWFHGQWSTNDGTHLGNVQFGSNTAEWYQQNIEIPFFNFYLKGKGSAANIAEANIFLSGANKWTTFQQWPPKEKQDKELYLQNNGALSWTQPSNAEGMSDYVSDPAHPVPYTEDVHFSRTRTYMTDDQRFAARRPDVLVFQTDTLTSDLTVTGNVVADLMTSISTTDADFVVKIIDVFPNKFSYSAADLDSGYPLGGYQMLVHGEIMRGRYRNSYEKPEAFVPNKVTEVKYKLGDIAHTFKKGHRVMVQIQSSWFPLADRNPQKFVDVYHATPADFQKATIDIFHNKTASSKIILPVLQ</sequence>
<keyword evidence="1 4" id="KW-0378">Hydrolase</keyword>
<reference evidence="4 5" key="1">
    <citation type="submission" date="2019-06" db="EMBL/GenBank/DDBJ databases">
        <authorList>
            <person name="Srinivasan S."/>
        </authorList>
    </citation>
    <scope>NUCLEOTIDE SEQUENCE [LARGE SCALE GENOMIC DNA]</scope>
    <source>
        <strain evidence="4 5">17J68-5</strain>
    </source>
</reference>
<gene>
    <name evidence="4" type="ORF">FHG12_18345</name>
</gene>
<dbReference type="RefSeq" id="WP_139517150.1">
    <property type="nucleotide sequence ID" value="NZ_CP040896.1"/>
</dbReference>
<dbReference type="AlphaFoldDB" id="A0A5B8A3Y6"/>
<dbReference type="Pfam" id="PF08530">
    <property type="entry name" value="PepX_C"/>
    <property type="match status" value="1"/>
</dbReference>
<dbReference type="Gene3D" id="1.10.3020.10">
    <property type="entry name" value="alpha-amino acid ester hydrolase ( Helical cap domain)"/>
    <property type="match status" value="1"/>
</dbReference>